<comment type="caution">
    <text evidence="1">The sequence shown here is derived from an EMBL/GenBank/DDBJ whole genome shotgun (WGS) entry which is preliminary data.</text>
</comment>
<protein>
    <submittedName>
        <fullName evidence="1">Uncharacterized protein</fullName>
    </submittedName>
</protein>
<reference evidence="1" key="1">
    <citation type="journal article" date="2015" name="Proc. Natl. Acad. Sci. U.S.A.">
        <title>Networks of energetic and metabolic interactions define dynamics in microbial communities.</title>
        <authorList>
            <person name="Embree M."/>
            <person name="Liu J.K."/>
            <person name="Al-Bassam M.M."/>
            <person name="Zengler K."/>
        </authorList>
    </citation>
    <scope>NUCLEOTIDE SEQUENCE</scope>
</reference>
<accession>A0A0W8F5S9</accession>
<proteinExistence type="predicted"/>
<dbReference type="AlphaFoldDB" id="A0A0W8F5S9"/>
<gene>
    <name evidence="1" type="ORF">ASZ90_014051</name>
</gene>
<dbReference type="EMBL" id="LNQE01001504">
    <property type="protein sequence ID" value="KUG16264.1"/>
    <property type="molecule type" value="Genomic_DNA"/>
</dbReference>
<evidence type="ECO:0000313" key="1">
    <source>
        <dbReference type="EMBL" id="KUG16264.1"/>
    </source>
</evidence>
<organism evidence="1">
    <name type="scientific">hydrocarbon metagenome</name>
    <dbReference type="NCBI Taxonomy" id="938273"/>
    <lineage>
        <taxon>unclassified sequences</taxon>
        <taxon>metagenomes</taxon>
        <taxon>ecological metagenomes</taxon>
    </lineage>
</organism>
<sequence>MGLIYIRKRRCIRFDDDRENYPIQQTWDHLRGYRRALS</sequence>
<name>A0A0W8F5S9_9ZZZZ</name>